<dbReference type="SUPFAM" id="SSF56574">
    <property type="entry name" value="Serpins"/>
    <property type="match status" value="1"/>
</dbReference>
<dbReference type="InterPro" id="IPR023795">
    <property type="entry name" value="Serpin_CS"/>
</dbReference>
<dbReference type="EMBL" id="JBJKFK010005038">
    <property type="protein sequence ID" value="KAL3308561.1"/>
    <property type="molecule type" value="Genomic_DNA"/>
</dbReference>
<dbReference type="Pfam" id="PF00079">
    <property type="entry name" value="Serpin"/>
    <property type="match status" value="1"/>
</dbReference>
<protein>
    <recommendedName>
        <fullName evidence="3">Serpin domain-containing protein</fullName>
    </recommendedName>
</protein>
<dbReference type="InterPro" id="IPR042185">
    <property type="entry name" value="Serpin_sf_2"/>
</dbReference>
<evidence type="ECO:0000313" key="4">
    <source>
        <dbReference type="EMBL" id="KAL3308561.1"/>
    </source>
</evidence>
<dbReference type="InterPro" id="IPR000215">
    <property type="entry name" value="Serpin_fam"/>
</dbReference>
<comment type="caution">
    <text evidence="4">The sequence shown here is derived from an EMBL/GenBank/DDBJ whole genome shotgun (WGS) entry which is preliminary data.</text>
</comment>
<dbReference type="PANTHER" id="PTHR11461">
    <property type="entry name" value="SERINE PROTEASE INHIBITOR, SERPIN"/>
    <property type="match status" value="1"/>
</dbReference>
<dbReference type="InterPro" id="IPR042178">
    <property type="entry name" value="Serpin_sf_1"/>
</dbReference>
<sequence>MFGDKENVILGPASIYMAALMLVNGSATETRNQLLRALKIDEKLSNDAVNKALNDCFMEEFYRDNEEENAAKLVCANKVLVSVKYPISKKYLELLQERFKSTSQIVDFESKAIEISQQVNEFVSQTTNGKISKVCEPDDFSSDTVIFLMNAVYFKGFWRYQFSPDKTIESNFHRINDAPKKIQMMHSDRQIRMEAKDDDPDFSAIQMDFRDSQMSMILILPKRSDGLMELQKRLFHEPDSIKAFRNAISNFHTFLVDIMLPKFKLESELDVKNVFQTMGVVDAFSRSADLSLMHQDEAKALYVSQMKHKAFLKIDEYGAEAAAYTACNICPMSLPPSMEFKADHPFLVVLLSSKNEPLFIGQVLDP</sequence>
<comment type="similarity">
    <text evidence="1 2">Belongs to the serpin family.</text>
</comment>
<accession>A0ABD2PQ38</accession>
<proteinExistence type="inferred from homology"/>
<organism evidence="4 5">
    <name type="scientific">Cichlidogyrus casuarinus</name>
    <dbReference type="NCBI Taxonomy" id="1844966"/>
    <lineage>
        <taxon>Eukaryota</taxon>
        <taxon>Metazoa</taxon>
        <taxon>Spiralia</taxon>
        <taxon>Lophotrochozoa</taxon>
        <taxon>Platyhelminthes</taxon>
        <taxon>Monogenea</taxon>
        <taxon>Monopisthocotylea</taxon>
        <taxon>Dactylogyridea</taxon>
        <taxon>Ancyrocephalidae</taxon>
        <taxon>Cichlidogyrus</taxon>
    </lineage>
</organism>
<dbReference type="SMART" id="SM00093">
    <property type="entry name" value="SERPIN"/>
    <property type="match status" value="1"/>
</dbReference>
<dbReference type="CDD" id="cd00172">
    <property type="entry name" value="serpin"/>
    <property type="match status" value="1"/>
</dbReference>
<evidence type="ECO:0000259" key="3">
    <source>
        <dbReference type="SMART" id="SM00093"/>
    </source>
</evidence>
<dbReference type="PANTHER" id="PTHR11461:SF211">
    <property type="entry name" value="GH10112P-RELATED"/>
    <property type="match status" value="1"/>
</dbReference>
<dbReference type="Gene3D" id="2.30.39.10">
    <property type="entry name" value="Alpha-1-antitrypsin, domain 1"/>
    <property type="match status" value="1"/>
</dbReference>
<dbReference type="InterPro" id="IPR023796">
    <property type="entry name" value="Serpin_dom"/>
</dbReference>
<dbReference type="AlphaFoldDB" id="A0ABD2PQ38"/>
<dbReference type="InterPro" id="IPR036186">
    <property type="entry name" value="Serpin_sf"/>
</dbReference>
<feature type="domain" description="Serpin" evidence="3">
    <location>
        <begin position="3"/>
        <end position="366"/>
    </location>
</feature>
<keyword evidence="5" id="KW-1185">Reference proteome</keyword>
<reference evidence="4 5" key="1">
    <citation type="submission" date="2024-11" db="EMBL/GenBank/DDBJ databases">
        <title>Adaptive evolution of stress response genes in parasites aligns with host niche diversity.</title>
        <authorList>
            <person name="Hahn C."/>
            <person name="Resl P."/>
        </authorList>
    </citation>
    <scope>NUCLEOTIDE SEQUENCE [LARGE SCALE GENOMIC DNA]</scope>
    <source>
        <strain evidence="4">EGGRZ-B1_66</strain>
        <tissue evidence="4">Body</tissue>
    </source>
</reference>
<evidence type="ECO:0000256" key="1">
    <source>
        <dbReference type="ARBA" id="ARBA00009500"/>
    </source>
</evidence>
<name>A0ABD2PQ38_9PLAT</name>
<evidence type="ECO:0000313" key="5">
    <source>
        <dbReference type="Proteomes" id="UP001626550"/>
    </source>
</evidence>
<dbReference type="Gene3D" id="3.30.497.10">
    <property type="entry name" value="Antithrombin, subunit I, domain 2"/>
    <property type="match status" value="1"/>
</dbReference>
<dbReference type="Proteomes" id="UP001626550">
    <property type="component" value="Unassembled WGS sequence"/>
</dbReference>
<dbReference type="PROSITE" id="PS00284">
    <property type="entry name" value="SERPIN"/>
    <property type="match status" value="1"/>
</dbReference>
<evidence type="ECO:0000256" key="2">
    <source>
        <dbReference type="RuleBase" id="RU000411"/>
    </source>
</evidence>
<gene>
    <name evidence="4" type="ORF">Ciccas_012905</name>
</gene>